<sequence length="66" mass="7496">MHGKGARRNEWPDAPTETTMSLDHHDGDATLAEPVVARFDGMPSRRLHAPMRRVVRHLHAFVVDRS</sequence>
<evidence type="ECO:0000313" key="2">
    <source>
        <dbReference type="EMBL" id="KKL32250.1"/>
    </source>
</evidence>
<evidence type="ECO:0000313" key="3">
    <source>
        <dbReference type="Proteomes" id="UP000034400"/>
    </source>
</evidence>
<proteinExistence type="predicted"/>
<gene>
    <name evidence="2" type="ORF">WR31_31680</name>
</gene>
<organism evidence="2 3">
    <name type="scientific">Burkholderia contaminans LMG 23361</name>
    <dbReference type="NCBI Taxonomy" id="1334628"/>
    <lineage>
        <taxon>Bacteria</taxon>
        <taxon>Pseudomonadati</taxon>
        <taxon>Pseudomonadota</taxon>
        <taxon>Betaproteobacteria</taxon>
        <taxon>Burkholderiales</taxon>
        <taxon>Burkholderiaceae</taxon>
        <taxon>Burkholderia</taxon>
        <taxon>Burkholderia cepacia complex</taxon>
    </lineage>
</organism>
<name>A0ABD4AKB3_9BURK</name>
<evidence type="ECO:0008006" key="4">
    <source>
        <dbReference type="Google" id="ProtNLM"/>
    </source>
</evidence>
<evidence type="ECO:0000256" key="1">
    <source>
        <dbReference type="SAM" id="MobiDB-lite"/>
    </source>
</evidence>
<protein>
    <recommendedName>
        <fullName evidence="4">Intradiol ring-cleavage dioxygenase</fullName>
    </recommendedName>
</protein>
<dbReference type="AlphaFoldDB" id="A0ABD4AKB3"/>
<reference evidence="2 3" key="1">
    <citation type="submission" date="2015-03" db="EMBL/GenBank/DDBJ databases">
        <title>Draft genome sequences of the Burkholderia contaminans strains LMG 23361 and FFH2055 and Burkholderia cenocepacia K56-2.</title>
        <authorList>
            <person name="Bloodworth R.A."/>
            <person name="Selin C."/>
            <person name="Lopez De Volder M.A."/>
            <person name="Degrossi J."/>
            <person name="Drevinek P."/>
            <person name="Galanternik L."/>
            <person name="Cardona S.T."/>
        </authorList>
    </citation>
    <scope>NUCLEOTIDE SEQUENCE [LARGE SCALE GENOMIC DNA]</scope>
    <source>
        <strain evidence="2 3">LMG 23361</strain>
    </source>
</reference>
<dbReference type="Proteomes" id="UP000034400">
    <property type="component" value="Unassembled WGS sequence"/>
</dbReference>
<feature type="region of interest" description="Disordered" evidence="1">
    <location>
        <begin position="1"/>
        <end position="27"/>
    </location>
</feature>
<dbReference type="EMBL" id="LASD01000013">
    <property type="protein sequence ID" value="KKL32250.1"/>
    <property type="molecule type" value="Genomic_DNA"/>
</dbReference>
<accession>A0ABD4AKB3</accession>
<comment type="caution">
    <text evidence="2">The sequence shown here is derived from an EMBL/GenBank/DDBJ whole genome shotgun (WGS) entry which is preliminary data.</text>
</comment>